<evidence type="ECO:0000313" key="4">
    <source>
        <dbReference type="Proteomes" id="UP000283522"/>
    </source>
</evidence>
<accession>A0A418PVF9</accession>
<feature type="chain" id="PRO_5019278982" evidence="1">
    <location>
        <begin position="35"/>
        <end position="155"/>
    </location>
</feature>
<dbReference type="InterPro" id="IPR027843">
    <property type="entry name" value="DUF4440"/>
</dbReference>
<feature type="domain" description="DUF4440" evidence="2">
    <location>
        <begin position="38"/>
        <end position="146"/>
    </location>
</feature>
<dbReference type="InterPro" id="IPR032710">
    <property type="entry name" value="NTF2-like_dom_sf"/>
</dbReference>
<protein>
    <submittedName>
        <fullName evidence="3">Nuclear transport factor 2 family protein</fullName>
    </submittedName>
</protein>
<comment type="caution">
    <text evidence="3">The sequence shown here is derived from an EMBL/GenBank/DDBJ whole genome shotgun (WGS) entry which is preliminary data.</text>
</comment>
<dbReference type="Gene3D" id="3.10.450.50">
    <property type="match status" value="1"/>
</dbReference>
<feature type="signal peptide" evidence="1">
    <location>
        <begin position="1"/>
        <end position="34"/>
    </location>
</feature>
<dbReference type="SUPFAM" id="SSF54427">
    <property type="entry name" value="NTF2-like"/>
    <property type="match status" value="1"/>
</dbReference>
<reference evidence="3 4" key="1">
    <citation type="submission" date="2018-09" db="EMBL/GenBank/DDBJ databases">
        <authorList>
            <person name="Wang X."/>
            <person name="Du Z."/>
        </authorList>
    </citation>
    <scope>NUCLEOTIDE SEQUENCE [LARGE SCALE GENOMIC DNA]</scope>
    <source>
        <strain evidence="3 4">N3</strain>
    </source>
</reference>
<name>A0A418PVF9_9BACT</name>
<sequence length="155" mass="17593">MIFPYFHKKSNPKTMRKSLFIVLFLFPFFTFAQADKEVEAAIQALKTAMLAEDDAALKDLTSSDLSYGHSSGVIENQEQFLAVFAAKKTDYQKWDISDQTITFHGKELAIVRHHVNAEIAGVTGQINKLDIGLLMIWTKEKGDWKLLVRQGFKLP</sequence>
<dbReference type="Pfam" id="PF14534">
    <property type="entry name" value="DUF4440"/>
    <property type="match status" value="1"/>
</dbReference>
<organism evidence="3 4">
    <name type="scientific">Algoriphagus lacus</name>
    <dbReference type="NCBI Taxonomy" id="2056311"/>
    <lineage>
        <taxon>Bacteria</taxon>
        <taxon>Pseudomonadati</taxon>
        <taxon>Bacteroidota</taxon>
        <taxon>Cytophagia</taxon>
        <taxon>Cytophagales</taxon>
        <taxon>Cyclobacteriaceae</taxon>
        <taxon>Algoriphagus</taxon>
    </lineage>
</organism>
<dbReference type="Proteomes" id="UP000283522">
    <property type="component" value="Unassembled WGS sequence"/>
</dbReference>
<keyword evidence="1" id="KW-0732">Signal</keyword>
<dbReference type="AlphaFoldDB" id="A0A418PVF9"/>
<evidence type="ECO:0000256" key="1">
    <source>
        <dbReference type="SAM" id="SignalP"/>
    </source>
</evidence>
<evidence type="ECO:0000259" key="2">
    <source>
        <dbReference type="Pfam" id="PF14534"/>
    </source>
</evidence>
<dbReference type="EMBL" id="QXML01000002">
    <property type="protein sequence ID" value="RIW17466.1"/>
    <property type="molecule type" value="Genomic_DNA"/>
</dbReference>
<gene>
    <name evidence="3" type="ORF">D0X99_07015</name>
</gene>
<keyword evidence="4" id="KW-1185">Reference proteome</keyword>
<evidence type="ECO:0000313" key="3">
    <source>
        <dbReference type="EMBL" id="RIW17466.1"/>
    </source>
</evidence>
<proteinExistence type="predicted"/>